<evidence type="ECO:0000256" key="6">
    <source>
        <dbReference type="ARBA" id="ARBA00023015"/>
    </source>
</evidence>
<dbReference type="SUPFAM" id="SSF52540">
    <property type="entry name" value="P-loop containing nucleoside triphosphate hydrolases"/>
    <property type="match status" value="1"/>
</dbReference>
<organism evidence="12">
    <name type="scientific">wastewater metagenome</name>
    <dbReference type="NCBI Taxonomy" id="527639"/>
    <lineage>
        <taxon>unclassified sequences</taxon>
        <taxon>metagenomes</taxon>
        <taxon>ecological metagenomes</taxon>
    </lineage>
</organism>
<dbReference type="InterPro" id="IPR001789">
    <property type="entry name" value="Sig_transdc_resp-reg_receiver"/>
</dbReference>
<dbReference type="PROSITE" id="PS50045">
    <property type="entry name" value="SIGMA54_INTERACT_4"/>
    <property type="match status" value="1"/>
</dbReference>
<keyword evidence="6" id="KW-0805">Transcription regulation</keyword>
<dbReference type="Gene3D" id="1.10.10.60">
    <property type="entry name" value="Homeodomain-like"/>
    <property type="match status" value="1"/>
</dbReference>
<dbReference type="GO" id="GO:0005524">
    <property type="term" value="F:ATP binding"/>
    <property type="evidence" value="ECO:0007669"/>
    <property type="project" value="UniProtKB-KW"/>
</dbReference>
<dbReference type="InterPro" id="IPR002197">
    <property type="entry name" value="HTH_Fis"/>
</dbReference>
<evidence type="ECO:0000259" key="10">
    <source>
        <dbReference type="PROSITE" id="PS50045"/>
    </source>
</evidence>
<dbReference type="InterPro" id="IPR002078">
    <property type="entry name" value="Sigma_54_int"/>
</dbReference>
<evidence type="ECO:0000259" key="11">
    <source>
        <dbReference type="PROSITE" id="PS50110"/>
    </source>
</evidence>
<evidence type="ECO:0000256" key="2">
    <source>
        <dbReference type="ARBA" id="ARBA00022490"/>
    </source>
</evidence>
<dbReference type="FunFam" id="3.40.50.2300:FF:000018">
    <property type="entry name" value="DNA-binding transcriptional regulator NtrC"/>
    <property type="match status" value="1"/>
</dbReference>
<dbReference type="PROSITE" id="PS00675">
    <property type="entry name" value="SIGMA54_INTERACT_1"/>
    <property type="match status" value="1"/>
</dbReference>
<proteinExistence type="predicted"/>
<dbReference type="Pfam" id="PF00158">
    <property type="entry name" value="Sigma54_activat"/>
    <property type="match status" value="1"/>
</dbReference>
<name>A0A0A8KXR2_9ZZZZ</name>
<evidence type="ECO:0000256" key="8">
    <source>
        <dbReference type="ARBA" id="ARBA00023159"/>
    </source>
</evidence>
<dbReference type="PROSITE" id="PS00688">
    <property type="entry name" value="SIGMA54_INTERACT_3"/>
    <property type="match status" value="1"/>
</dbReference>
<evidence type="ECO:0000256" key="4">
    <source>
        <dbReference type="ARBA" id="ARBA00022741"/>
    </source>
</evidence>
<evidence type="ECO:0000256" key="7">
    <source>
        <dbReference type="ARBA" id="ARBA00023125"/>
    </source>
</evidence>
<dbReference type="SUPFAM" id="SSF52172">
    <property type="entry name" value="CheY-like"/>
    <property type="match status" value="1"/>
</dbReference>
<evidence type="ECO:0000256" key="9">
    <source>
        <dbReference type="ARBA" id="ARBA00023163"/>
    </source>
</evidence>
<dbReference type="Gene3D" id="1.10.8.60">
    <property type="match status" value="1"/>
</dbReference>
<dbReference type="Pfam" id="PF02954">
    <property type="entry name" value="HTH_8"/>
    <property type="match status" value="1"/>
</dbReference>
<dbReference type="SMART" id="SM00448">
    <property type="entry name" value="REC"/>
    <property type="match status" value="1"/>
</dbReference>
<dbReference type="Pfam" id="PF00072">
    <property type="entry name" value="Response_reg"/>
    <property type="match status" value="1"/>
</dbReference>
<dbReference type="InterPro" id="IPR027417">
    <property type="entry name" value="P-loop_NTPase"/>
</dbReference>
<dbReference type="InterPro" id="IPR003593">
    <property type="entry name" value="AAA+_ATPase"/>
</dbReference>
<dbReference type="CDD" id="cd00009">
    <property type="entry name" value="AAA"/>
    <property type="match status" value="1"/>
</dbReference>
<dbReference type="FunFam" id="3.40.50.300:FF:000006">
    <property type="entry name" value="DNA-binding transcriptional regulator NtrC"/>
    <property type="match status" value="1"/>
</dbReference>
<gene>
    <name evidence="12" type="primary">zraR</name>
    <name evidence="12" type="ORF">WWTP_pFosmid_1C_0014</name>
</gene>
<dbReference type="GO" id="GO:0043565">
    <property type="term" value="F:sequence-specific DNA binding"/>
    <property type="evidence" value="ECO:0007669"/>
    <property type="project" value="InterPro"/>
</dbReference>
<dbReference type="SUPFAM" id="SSF46689">
    <property type="entry name" value="Homeodomain-like"/>
    <property type="match status" value="1"/>
</dbReference>
<keyword evidence="4" id="KW-0547">Nucleotide-binding</keyword>
<evidence type="ECO:0000313" key="12">
    <source>
        <dbReference type="EMBL" id="CDL65376.1"/>
    </source>
</evidence>
<dbReference type="EMBL" id="HG796237">
    <property type="protein sequence ID" value="CDL65376.1"/>
    <property type="molecule type" value="Genomic_DNA"/>
</dbReference>
<dbReference type="InterPro" id="IPR009057">
    <property type="entry name" value="Homeodomain-like_sf"/>
</dbReference>
<keyword evidence="3" id="KW-0597">Phosphoprotein</keyword>
<reference evidence="12" key="1">
    <citation type="journal article" date="2015" name="Res. Microbiol.">
        <title>New FeFe-hydrogenase genes identified in a metagenomic fosmid library from a municipal wastewater treatment plant as revealed by high-throughput sequencing.</title>
        <authorList>
            <person name="Tomazetto G."/>
            <person name="Wibberg D."/>
            <person name="Schluter A."/>
            <person name="Oliveira V.M."/>
        </authorList>
    </citation>
    <scope>NUCLEOTIDE SEQUENCE</scope>
    <source>
        <plasmid evidence="12">fosmid 1C_1</plasmid>
    </source>
</reference>
<dbReference type="SMART" id="SM00382">
    <property type="entry name" value="AAA"/>
    <property type="match status" value="1"/>
</dbReference>
<dbReference type="InterPro" id="IPR011006">
    <property type="entry name" value="CheY-like_superfamily"/>
</dbReference>
<dbReference type="GO" id="GO:0006355">
    <property type="term" value="P:regulation of DNA-templated transcription"/>
    <property type="evidence" value="ECO:0007669"/>
    <property type="project" value="InterPro"/>
</dbReference>
<dbReference type="GO" id="GO:0000160">
    <property type="term" value="P:phosphorelay signal transduction system"/>
    <property type="evidence" value="ECO:0007669"/>
    <property type="project" value="InterPro"/>
</dbReference>
<keyword evidence="5" id="KW-0067">ATP-binding</keyword>
<dbReference type="InterPro" id="IPR025944">
    <property type="entry name" value="Sigma_54_int_dom_CS"/>
</dbReference>
<dbReference type="PANTHER" id="PTHR32071">
    <property type="entry name" value="TRANSCRIPTIONAL REGULATORY PROTEIN"/>
    <property type="match status" value="1"/>
</dbReference>
<feature type="domain" description="Response regulatory" evidence="11">
    <location>
        <begin position="4"/>
        <end position="118"/>
    </location>
</feature>
<feature type="domain" description="Sigma-54 factor interaction" evidence="10">
    <location>
        <begin position="143"/>
        <end position="372"/>
    </location>
</feature>
<evidence type="ECO:0000256" key="5">
    <source>
        <dbReference type="ARBA" id="ARBA00022840"/>
    </source>
</evidence>
<keyword evidence="7" id="KW-0238">DNA-binding</keyword>
<keyword evidence="8" id="KW-0010">Activator</keyword>
<dbReference type="Gene3D" id="3.40.50.300">
    <property type="entry name" value="P-loop containing nucleotide triphosphate hydrolases"/>
    <property type="match status" value="1"/>
</dbReference>
<keyword evidence="2" id="KW-0963">Cytoplasm</keyword>
<dbReference type="PRINTS" id="PR01590">
    <property type="entry name" value="HTHFIS"/>
</dbReference>
<keyword evidence="9" id="KW-0804">Transcription</keyword>
<evidence type="ECO:0000256" key="3">
    <source>
        <dbReference type="ARBA" id="ARBA00022553"/>
    </source>
</evidence>
<geneLocation type="plasmid" evidence="12">
    <name>fosmid 1C_1</name>
</geneLocation>
<keyword evidence="12" id="KW-0614">Plasmid</keyword>
<accession>A0A0A8KXR2</accession>
<evidence type="ECO:0000256" key="1">
    <source>
        <dbReference type="ARBA" id="ARBA00004496"/>
    </source>
</evidence>
<dbReference type="Gene3D" id="3.40.50.2300">
    <property type="match status" value="1"/>
</dbReference>
<protein>
    <submittedName>
        <fullName evidence="12">Transcriptional regulatory protein ZraR</fullName>
    </submittedName>
</protein>
<dbReference type="Pfam" id="PF25601">
    <property type="entry name" value="AAA_lid_14"/>
    <property type="match status" value="1"/>
</dbReference>
<dbReference type="PROSITE" id="PS50110">
    <property type="entry name" value="RESPONSE_REGULATORY"/>
    <property type="match status" value="1"/>
</dbReference>
<comment type="subcellular location">
    <subcellularLocation>
        <location evidence="1">Cytoplasm</location>
    </subcellularLocation>
</comment>
<dbReference type="FunFam" id="1.10.8.60:FF:000014">
    <property type="entry name" value="DNA-binding transcriptional regulator NtrC"/>
    <property type="match status" value="1"/>
</dbReference>
<sequence>MRYNILIVDDNKDMQFNLTSILEDEHYSVECAGDGREAIDKVKEFEPDIVLLDIRLPEIDGLKVLEEIKYFKKEIQVIMLTAFGDIKSAVKSMRLGAFDYVTKPFDTEELLLIISKALESLNLNKEVISLRERLTQKNVLDKVIGESESFKKVLEEIKIVAPTNMTVVIQGDSGTGKEGIAMLINEMSSRRDKPLVAIDCGAIPDSLVESELFGHEKGAFTGADKTKMGKFEEANFGTLYFDELTNLSMANQMKLFRVLQERKFQRVGGNKTIEVDVRIIVASSKKLLDCVSEGTFRKELYYRLIEFQINLPTLKERKDDIPLLAESFLRQSAADFNRTVSGFSDEAMNILMNYDWPGNIRELKNTIRRSVLTARNSIIHSNEIHIESISGVESKKIDFLNSSEEEQKEILISTLQKNHGNKIKTAEILGINRKTLYRKLLYFDIK</sequence>
<dbReference type="GO" id="GO:0005737">
    <property type="term" value="C:cytoplasm"/>
    <property type="evidence" value="ECO:0007669"/>
    <property type="project" value="UniProtKB-SubCell"/>
</dbReference>
<dbReference type="AlphaFoldDB" id="A0A0A8KXR2"/>
<dbReference type="InterPro" id="IPR058031">
    <property type="entry name" value="AAA_lid_NorR"/>
</dbReference>
<dbReference type="InterPro" id="IPR025662">
    <property type="entry name" value="Sigma_54_int_dom_ATP-bd_1"/>
</dbReference>